<evidence type="ECO:0000256" key="2">
    <source>
        <dbReference type="ARBA" id="ARBA00022741"/>
    </source>
</evidence>
<keyword evidence="7" id="KW-1185">Reference proteome</keyword>
<dbReference type="RefSeq" id="WP_133285386.1">
    <property type="nucleotide sequence ID" value="NZ_SMSI01000003.1"/>
</dbReference>
<dbReference type="PIRSF" id="PIRSF006806">
    <property type="entry name" value="FTHF_cligase"/>
    <property type="match status" value="1"/>
</dbReference>
<evidence type="ECO:0000313" key="7">
    <source>
        <dbReference type="Proteomes" id="UP000295131"/>
    </source>
</evidence>
<evidence type="ECO:0000256" key="1">
    <source>
        <dbReference type="ARBA" id="ARBA00010638"/>
    </source>
</evidence>
<accession>A0A4R5PIW1</accession>
<feature type="binding site" evidence="4">
    <location>
        <begin position="9"/>
        <end position="13"/>
    </location>
    <ligand>
        <name>ATP</name>
        <dbReference type="ChEBI" id="CHEBI:30616"/>
    </ligand>
</feature>
<comment type="similarity">
    <text evidence="1 5">Belongs to the 5-formyltetrahydrofolate cyclo-ligase family.</text>
</comment>
<dbReference type="EMBL" id="SMSI01000003">
    <property type="protein sequence ID" value="TDH35101.1"/>
    <property type="molecule type" value="Genomic_DNA"/>
</dbReference>
<evidence type="ECO:0000256" key="4">
    <source>
        <dbReference type="PIRSR" id="PIRSR006806-1"/>
    </source>
</evidence>
<organism evidence="6 7">
    <name type="scientific">Pseudohoeflea suaedae</name>
    <dbReference type="NCBI Taxonomy" id="877384"/>
    <lineage>
        <taxon>Bacteria</taxon>
        <taxon>Pseudomonadati</taxon>
        <taxon>Pseudomonadota</taxon>
        <taxon>Alphaproteobacteria</taxon>
        <taxon>Hyphomicrobiales</taxon>
        <taxon>Rhizobiaceae</taxon>
        <taxon>Pseudohoeflea</taxon>
    </lineage>
</organism>
<dbReference type="InterPro" id="IPR002698">
    <property type="entry name" value="FTHF_cligase"/>
</dbReference>
<feature type="binding site" evidence="4">
    <location>
        <position position="59"/>
    </location>
    <ligand>
        <name>substrate</name>
    </ligand>
</feature>
<dbReference type="Proteomes" id="UP000295131">
    <property type="component" value="Unassembled WGS sequence"/>
</dbReference>
<comment type="catalytic activity">
    <reaction evidence="5">
        <text>(6S)-5-formyl-5,6,7,8-tetrahydrofolate + ATP = (6R)-5,10-methenyltetrahydrofolate + ADP + phosphate</text>
        <dbReference type="Rhea" id="RHEA:10488"/>
        <dbReference type="ChEBI" id="CHEBI:30616"/>
        <dbReference type="ChEBI" id="CHEBI:43474"/>
        <dbReference type="ChEBI" id="CHEBI:57455"/>
        <dbReference type="ChEBI" id="CHEBI:57457"/>
        <dbReference type="ChEBI" id="CHEBI:456216"/>
        <dbReference type="EC" id="6.3.3.2"/>
    </reaction>
</comment>
<comment type="cofactor">
    <cofactor evidence="5">
        <name>Mg(2+)</name>
        <dbReference type="ChEBI" id="CHEBI:18420"/>
    </cofactor>
</comment>
<dbReference type="NCBIfam" id="TIGR02727">
    <property type="entry name" value="MTHFS_bact"/>
    <property type="match status" value="1"/>
</dbReference>
<name>A0A4R5PIW1_9HYPH</name>
<feature type="binding site" evidence="4">
    <location>
        <position position="54"/>
    </location>
    <ligand>
        <name>substrate</name>
    </ligand>
</feature>
<reference evidence="6 7" key="1">
    <citation type="journal article" date="2013" name="Int. J. Syst. Evol. Microbiol.">
        <title>Hoeflea suaedae sp. nov., an endophytic bacterium isolated from the root of the halophyte Suaeda maritima.</title>
        <authorList>
            <person name="Chung E.J."/>
            <person name="Park J.A."/>
            <person name="Pramanik P."/>
            <person name="Bibi F."/>
            <person name="Jeon C.O."/>
            <person name="Chung Y.R."/>
        </authorList>
    </citation>
    <scope>NUCLEOTIDE SEQUENCE [LARGE SCALE GENOMIC DNA]</scope>
    <source>
        <strain evidence="6 7">YC6898</strain>
    </source>
</reference>
<dbReference type="GO" id="GO:0046872">
    <property type="term" value="F:metal ion binding"/>
    <property type="evidence" value="ECO:0007669"/>
    <property type="project" value="UniProtKB-KW"/>
</dbReference>
<keyword evidence="5" id="KW-0460">Magnesium</keyword>
<feature type="binding site" evidence="4">
    <location>
        <begin position="133"/>
        <end position="141"/>
    </location>
    <ligand>
        <name>ATP</name>
        <dbReference type="ChEBI" id="CHEBI:30616"/>
    </ligand>
</feature>
<dbReference type="GO" id="GO:0035999">
    <property type="term" value="P:tetrahydrofolate interconversion"/>
    <property type="evidence" value="ECO:0007669"/>
    <property type="project" value="TreeGrafter"/>
</dbReference>
<dbReference type="InterPro" id="IPR037171">
    <property type="entry name" value="NagB/RpiA_transferase-like"/>
</dbReference>
<protein>
    <recommendedName>
        <fullName evidence="5">5-formyltetrahydrofolate cyclo-ligase</fullName>
        <ecNumber evidence="5">6.3.3.2</ecNumber>
    </recommendedName>
</protein>
<comment type="caution">
    <text evidence="6">The sequence shown here is derived from an EMBL/GenBank/DDBJ whole genome shotgun (WGS) entry which is preliminary data.</text>
</comment>
<dbReference type="PANTHER" id="PTHR23407:SF1">
    <property type="entry name" value="5-FORMYLTETRAHYDROFOLATE CYCLO-LIGASE"/>
    <property type="match status" value="1"/>
</dbReference>
<gene>
    <name evidence="6" type="ORF">E2A64_15430</name>
</gene>
<dbReference type="GO" id="GO:0005524">
    <property type="term" value="F:ATP binding"/>
    <property type="evidence" value="ECO:0007669"/>
    <property type="project" value="UniProtKB-KW"/>
</dbReference>
<dbReference type="AlphaFoldDB" id="A0A4R5PIW1"/>
<evidence type="ECO:0000256" key="5">
    <source>
        <dbReference type="RuleBase" id="RU361279"/>
    </source>
</evidence>
<evidence type="ECO:0000256" key="3">
    <source>
        <dbReference type="ARBA" id="ARBA00022840"/>
    </source>
</evidence>
<sequence>MPDGGKAGKNQLRKTALARRDALPISQRIEKSLAMADAAGRISFDPGTVISGFLPIRSEPDLRPLMAALRDRGARLCLPVVLDRETIVFRDFVRGEGLVDTGFGTVGPGEGAEVLDPDIMLMPLAGFDAAGNRLGYGAGHYDRAIARLRVRSKSVRLIGTAFETQFVEAIPAEDHDVPLDELITETGLRSFSTRV</sequence>
<dbReference type="SUPFAM" id="SSF100950">
    <property type="entry name" value="NagB/RpiA/CoA transferase-like"/>
    <property type="match status" value="1"/>
</dbReference>
<keyword evidence="6" id="KW-0436">Ligase</keyword>
<dbReference type="PANTHER" id="PTHR23407">
    <property type="entry name" value="ATPASE INHIBITOR/5-FORMYLTETRAHYDROFOLATE CYCLO-LIGASE"/>
    <property type="match status" value="1"/>
</dbReference>
<keyword evidence="3 4" id="KW-0067">ATP-binding</keyword>
<dbReference type="InterPro" id="IPR024185">
    <property type="entry name" value="FTHF_cligase-like_sf"/>
</dbReference>
<keyword evidence="2 4" id="KW-0547">Nucleotide-binding</keyword>
<dbReference type="OrthoDB" id="9801938at2"/>
<dbReference type="EC" id="6.3.3.2" evidence="5"/>
<keyword evidence="5" id="KW-0479">Metal-binding</keyword>
<dbReference type="Pfam" id="PF01812">
    <property type="entry name" value="5-FTHF_cyc-lig"/>
    <property type="match status" value="1"/>
</dbReference>
<dbReference type="GO" id="GO:0030272">
    <property type="term" value="F:5-formyltetrahydrofolate cyclo-ligase activity"/>
    <property type="evidence" value="ECO:0007669"/>
    <property type="project" value="UniProtKB-EC"/>
</dbReference>
<evidence type="ECO:0000313" key="6">
    <source>
        <dbReference type="EMBL" id="TDH35101.1"/>
    </source>
</evidence>
<dbReference type="Gene3D" id="3.40.50.10420">
    <property type="entry name" value="NagB/RpiA/CoA transferase-like"/>
    <property type="match status" value="1"/>
</dbReference>
<proteinExistence type="inferred from homology"/>
<dbReference type="GO" id="GO:0009396">
    <property type="term" value="P:folic acid-containing compound biosynthetic process"/>
    <property type="evidence" value="ECO:0007669"/>
    <property type="project" value="TreeGrafter"/>
</dbReference>